<keyword evidence="2" id="KW-0812">Transmembrane</keyword>
<evidence type="ECO:0000256" key="2">
    <source>
        <dbReference type="SAM" id="Phobius"/>
    </source>
</evidence>
<evidence type="ECO:0000259" key="3">
    <source>
        <dbReference type="Pfam" id="PF01553"/>
    </source>
</evidence>
<sequence length="426" mass="47373">MRLGRAIARACRWPTFLGSILLLYWSVVCVALSYHFKWLNLRGRRNDVLGWSGGMKWWVRAKVLKVGDRELYRGPCVYLFNHRSWGDFIVDQYATEGRSLFMSRLTVLFVFPTFMGALKVLKSVITFKRGAIADKERFNNWIDEQRAASPQTGLSVYPEGHRSTAPVSLPLKRGMLYYAHSRRLPVQVIIGANKEAIISEKHCTARLNQTAAVGYSDPIMTADYPDFEAFWEQVQEAWNKTWAEVYGADWEGLPELAPGSAGWQDPDTHYPLSVTLPMVGVVLANFAAFAGVSWLAFRALSALFALFGPAQPLALALVAAYLALSFYLYSRPVDALQLHERLRRESKHPSHLARSAAHLAGPRGVDANGAAAAEARVAALRHARPTHRPTPYLGRRRPLAAPPARAPPRLSLRAPSAATAVARGML</sequence>
<feature type="domain" description="Phospholipid/glycerol acyltransferase" evidence="3">
    <location>
        <begin position="67"/>
        <end position="186"/>
    </location>
</feature>
<protein>
    <submittedName>
        <fullName evidence="4">EF hand</fullName>
    </submittedName>
</protein>
<feature type="transmembrane region" description="Helical" evidence="2">
    <location>
        <begin position="12"/>
        <end position="36"/>
    </location>
</feature>
<dbReference type="OrthoDB" id="202234at2759"/>
<feature type="transmembrane region" description="Helical" evidence="2">
    <location>
        <begin position="274"/>
        <end position="297"/>
    </location>
</feature>
<keyword evidence="2" id="KW-0472">Membrane</keyword>
<dbReference type="InterPro" id="IPR002123">
    <property type="entry name" value="Plipid/glycerol_acylTrfase"/>
</dbReference>
<proteinExistence type="predicted"/>
<evidence type="ECO:0000313" key="5">
    <source>
        <dbReference type="Proteomes" id="UP000239649"/>
    </source>
</evidence>
<keyword evidence="5" id="KW-1185">Reference proteome</keyword>
<dbReference type="Pfam" id="PF01553">
    <property type="entry name" value="Acyltransferase"/>
    <property type="match status" value="1"/>
</dbReference>
<name>A0A2P6VDP5_9CHLO</name>
<dbReference type="Proteomes" id="UP000239649">
    <property type="component" value="Unassembled WGS sequence"/>
</dbReference>
<comment type="caution">
    <text evidence="4">The sequence shown here is derived from an EMBL/GenBank/DDBJ whole genome shotgun (WGS) entry which is preliminary data.</text>
</comment>
<dbReference type="GO" id="GO:0016746">
    <property type="term" value="F:acyltransferase activity"/>
    <property type="evidence" value="ECO:0007669"/>
    <property type="project" value="InterPro"/>
</dbReference>
<reference evidence="4 5" key="1">
    <citation type="journal article" date="2018" name="Plant J.">
        <title>Genome sequences of Chlorella sorokiniana UTEX 1602 and Micractinium conductrix SAG 241.80: implications to maltose excretion by a green alga.</title>
        <authorList>
            <person name="Arriola M.B."/>
            <person name="Velmurugan N."/>
            <person name="Zhang Y."/>
            <person name="Plunkett M.H."/>
            <person name="Hondzo H."/>
            <person name="Barney B.M."/>
        </authorList>
    </citation>
    <scope>NUCLEOTIDE SEQUENCE [LARGE SCALE GENOMIC DNA]</scope>
    <source>
        <strain evidence="4 5">SAG 241.80</strain>
    </source>
</reference>
<dbReference type="EMBL" id="LHPF02000011">
    <property type="protein sequence ID" value="PSC72189.1"/>
    <property type="molecule type" value="Genomic_DNA"/>
</dbReference>
<feature type="transmembrane region" description="Helical" evidence="2">
    <location>
        <begin position="101"/>
        <end position="121"/>
    </location>
</feature>
<dbReference type="STRING" id="554055.A0A2P6VDP5"/>
<dbReference type="SUPFAM" id="SSF69593">
    <property type="entry name" value="Glycerol-3-phosphate (1)-acyltransferase"/>
    <property type="match status" value="1"/>
</dbReference>
<dbReference type="AlphaFoldDB" id="A0A2P6VDP5"/>
<evidence type="ECO:0000256" key="1">
    <source>
        <dbReference type="SAM" id="MobiDB-lite"/>
    </source>
</evidence>
<feature type="transmembrane region" description="Helical" evidence="2">
    <location>
        <begin position="303"/>
        <end position="329"/>
    </location>
</feature>
<accession>A0A2P6VDP5</accession>
<evidence type="ECO:0000313" key="4">
    <source>
        <dbReference type="EMBL" id="PSC72189.1"/>
    </source>
</evidence>
<feature type="region of interest" description="Disordered" evidence="1">
    <location>
        <begin position="386"/>
        <end position="414"/>
    </location>
</feature>
<gene>
    <name evidence="4" type="ORF">C2E20_4346</name>
</gene>
<organism evidence="4 5">
    <name type="scientific">Micractinium conductrix</name>
    <dbReference type="NCBI Taxonomy" id="554055"/>
    <lineage>
        <taxon>Eukaryota</taxon>
        <taxon>Viridiplantae</taxon>
        <taxon>Chlorophyta</taxon>
        <taxon>core chlorophytes</taxon>
        <taxon>Trebouxiophyceae</taxon>
        <taxon>Chlorellales</taxon>
        <taxon>Chlorellaceae</taxon>
        <taxon>Chlorella clade</taxon>
        <taxon>Micractinium</taxon>
    </lineage>
</organism>
<keyword evidence="2" id="KW-1133">Transmembrane helix</keyword>